<evidence type="ECO:0000313" key="3">
    <source>
        <dbReference type="Proteomes" id="UP000326924"/>
    </source>
</evidence>
<evidence type="ECO:0000313" key="2">
    <source>
        <dbReference type="EMBL" id="KAA8908847.1"/>
    </source>
</evidence>
<dbReference type="PANTHER" id="PTHR28077:SF1">
    <property type="entry name" value="INOSITOL PHOSPHORYLCERAMIDE SYNTHASE REGULATORY SUBUNIT KEI1"/>
    <property type="match status" value="1"/>
</dbReference>
<feature type="transmembrane region" description="Helical" evidence="1">
    <location>
        <begin position="60"/>
        <end position="78"/>
    </location>
</feature>
<keyword evidence="1" id="KW-1133">Transmembrane helix</keyword>
<feature type="transmembrane region" description="Helical" evidence="1">
    <location>
        <begin position="90"/>
        <end position="114"/>
    </location>
</feature>
<dbReference type="GO" id="GO:0000139">
    <property type="term" value="C:Golgi membrane"/>
    <property type="evidence" value="ECO:0007669"/>
    <property type="project" value="TreeGrafter"/>
</dbReference>
<dbReference type="Pfam" id="PF08552">
    <property type="entry name" value="Kei1"/>
    <property type="match status" value="1"/>
</dbReference>
<protein>
    <submittedName>
        <fullName evidence="2">Inositolphosphorylceramide synthase subunit Kei1-domain-containing protein</fullName>
    </submittedName>
</protein>
<dbReference type="EMBL" id="VXIS01000064">
    <property type="protein sequence ID" value="KAA8908847.1"/>
    <property type="molecule type" value="Genomic_DNA"/>
</dbReference>
<dbReference type="InParanoid" id="A0A5J5EZI9"/>
<organism evidence="2 3">
    <name type="scientific">Sphaerosporella brunnea</name>
    <dbReference type="NCBI Taxonomy" id="1250544"/>
    <lineage>
        <taxon>Eukaryota</taxon>
        <taxon>Fungi</taxon>
        <taxon>Dikarya</taxon>
        <taxon>Ascomycota</taxon>
        <taxon>Pezizomycotina</taxon>
        <taxon>Pezizomycetes</taxon>
        <taxon>Pezizales</taxon>
        <taxon>Pyronemataceae</taxon>
        <taxon>Sphaerosporella</taxon>
    </lineage>
</organism>
<name>A0A5J5EZI9_9PEZI</name>
<dbReference type="AlphaFoldDB" id="A0A5J5EZI9"/>
<keyword evidence="3" id="KW-1185">Reference proteome</keyword>
<dbReference type="OrthoDB" id="3338076at2759"/>
<dbReference type="Proteomes" id="UP000326924">
    <property type="component" value="Unassembled WGS sequence"/>
</dbReference>
<dbReference type="PANTHER" id="PTHR28077">
    <property type="entry name" value="INOSITOL PHOSPHORYLCERAMIDE SYNTHASE REGULATORY SUBUNIT KEI1"/>
    <property type="match status" value="1"/>
</dbReference>
<dbReference type="GO" id="GO:0070917">
    <property type="term" value="F:inositol phosphoceramide synthase regulator activity"/>
    <property type="evidence" value="ECO:0007669"/>
    <property type="project" value="InterPro"/>
</dbReference>
<feature type="transmembrane region" description="Helical" evidence="1">
    <location>
        <begin position="24"/>
        <end position="48"/>
    </location>
</feature>
<keyword evidence="1" id="KW-0812">Transmembrane</keyword>
<gene>
    <name evidence="2" type="ORF">FN846DRAFT_647906</name>
</gene>
<keyword evidence="1" id="KW-0472">Membrane</keyword>
<proteinExistence type="predicted"/>
<dbReference type="InterPro" id="IPR013862">
    <property type="entry name" value="Kei1"/>
</dbReference>
<accession>A0A5J5EZI9</accession>
<sequence length="295" mass="32078">MSQYSQYFRLPTPKKFMGFFDLQYGAELTLMSLLINKCSGIFGVLAIFSGAHISGVQLSMYFYSLSLFSLLCFLTPRIRHRSPLAAISFAYIYLIDSVINIAYTVLFSVSWFLVLAARTASSSVASSAGKTMDNNAGFTSPAFNVSEVNVVASPADSVVGGQNAVAIGTPADAAATGIRAGILQPESATSILIIAIFWTIRLYFVVIAFAWAREVVRSSATSTEEPFEGHNDGEGWRGRLGRSLIGLYKPYWRGDGWKAGSRGRASGSYHQLGPIRQPVRHHKAGLGNGHYDHQV</sequence>
<reference evidence="2 3" key="1">
    <citation type="submission" date="2019-09" db="EMBL/GenBank/DDBJ databases">
        <title>Draft genome of the ectomycorrhizal ascomycete Sphaerosporella brunnea.</title>
        <authorList>
            <consortium name="DOE Joint Genome Institute"/>
            <person name="Benucci G.M."/>
            <person name="Marozzi G."/>
            <person name="Antonielli L."/>
            <person name="Sanchez S."/>
            <person name="Marco P."/>
            <person name="Wang X."/>
            <person name="Falini L.B."/>
            <person name="Barry K."/>
            <person name="Haridas S."/>
            <person name="Lipzen A."/>
            <person name="Labutti K."/>
            <person name="Grigoriev I.V."/>
            <person name="Murat C."/>
            <person name="Martin F."/>
            <person name="Albertini E."/>
            <person name="Donnini D."/>
            <person name="Bonito G."/>
        </authorList>
    </citation>
    <scope>NUCLEOTIDE SEQUENCE [LARGE SCALE GENOMIC DNA]</scope>
    <source>
        <strain evidence="2 3">Sb_GMNB300</strain>
    </source>
</reference>
<dbReference type="GO" id="GO:0006673">
    <property type="term" value="P:inositol phosphoceramide metabolic process"/>
    <property type="evidence" value="ECO:0007669"/>
    <property type="project" value="InterPro"/>
</dbReference>
<feature type="transmembrane region" description="Helical" evidence="1">
    <location>
        <begin position="191"/>
        <end position="212"/>
    </location>
</feature>
<evidence type="ECO:0000256" key="1">
    <source>
        <dbReference type="SAM" id="Phobius"/>
    </source>
</evidence>
<comment type="caution">
    <text evidence="2">The sequence shown here is derived from an EMBL/GenBank/DDBJ whole genome shotgun (WGS) entry which is preliminary data.</text>
</comment>
<dbReference type="GO" id="GO:0070916">
    <property type="term" value="C:inositol phosphoceramide synthase complex"/>
    <property type="evidence" value="ECO:0007669"/>
    <property type="project" value="TreeGrafter"/>
</dbReference>